<dbReference type="GO" id="GO:0003723">
    <property type="term" value="F:RNA binding"/>
    <property type="evidence" value="ECO:0007669"/>
    <property type="project" value="UniProtKB-UniRule"/>
</dbReference>
<feature type="compositionally biased region" description="Low complexity" evidence="3">
    <location>
        <begin position="222"/>
        <end position="233"/>
    </location>
</feature>
<keyword evidence="6" id="KW-1185">Reference proteome</keyword>
<feature type="compositionally biased region" description="Basic and acidic residues" evidence="3">
    <location>
        <begin position="493"/>
        <end position="509"/>
    </location>
</feature>
<dbReference type="SUPFAM" id="SSF54928">
    <property type="entry name" value="RNA-binding domain, RBD"/>
    <property type="match status" value="1"/>
</dbReference>
<dbReference type="PROSITE" id="PS50102">
    <property type="entry name" value="RRM"/>
    <property type="match status" value="1"/>
</dbReference>
<feature type="compositionally biased region" description="Basic and acidic residues" evidence="3">
    <location>
        <begin position="374"/>
        <end position="453"/>
    </location>
</feature>
<feature type="compositionally biased region" description="Basic and acidic residues" evidence="3">
    <location>
        <begin position="194"/>
        <end position="221"/>
    </location>
</feature>
<dbReference type="PANTHER" id="PTHR23236">
    <property type="entry name" value="EUKARYOTIC TRANSLATION INITIATION FACTOR 4B/4H"/>
    <property type="match status" value="1"/>
</dbReference>
<feature type="compositionally biased region" description="Basic and acidic residues" evidence="3">
    <location>
        <begin position="257"/>
        <end position="276"/>
    </location>
</feature>
<reference evidence="5" key="1">
    <citation type="submission" date="2023-03" db="EMBL/GenBank/DDBJ databases">
        <title>Complete genome of Cladonia borealis.</title>
        <authorList>
            <person name="Park H."/>
        </authorList>
    </citation>
    <scope>NUCLEOTIDE SEQUENCE</scope>
    <source>
        <strain evidence="5">ANT050790</strain>
    </source>
</reference>
<feature type="region of interest" description="Disordered" evidence="3">
    <location>
        <begin position="18"/>
        <end position="39"/>
    </location>
</feature>
<accession>A0AA39V1W6</accession>
<dbReference type="InterPro" id="IPR012677">
    <property type="entry name" value="Nucleotide-bd_a/b_plait_sf"/>
</dbReference>
<dbReference type="AlphaFoldDB" id="A0AA39V1W6"/>
<feature type="compositionally biased region" description="Polar residues" evidence="3">
    <location>
        <begin position="347"/>
        <end position="361"/>
    </location>
</feature>
<feature type="compositionally biased region" description="Low complexity" evidence="3">
    <location>
        <begin position="518"/>
        <end position="530"/>
    </location>
</feature>
<evidence type="ECO:0000259" key="4">
    <source>
        <dbReference type="PROSITE" id="PS50102"/>
    </source>
</evidence>
<evidence type="ECO:0000313" key="5">
    <source>
        <dbReference type="EMBL" id="KAK0507899.1"/>
    </source>
</evidence>
<evidence type="ECO:0000256" key="1">
    <source>
        <dbReference type="ARBA" id="ARBA00022884"/>
    </source>
</evidence>
<evidence type="ECO:0000313" key="6">
    <source>
        <dbReference type="Proteomes" id="UP001166286"/>
    </source>
</evidence>
<protein>
    <recommendedName>
        <fullName evidence="4">RRM domain-containing protein</fullName>
    </recommendedName>
</protein>
<sequence length="559" mass="60113">MDLGAFLTDKSLGSWADEMEDAPMPSAPSGRGTYGGDRGYNSGGGFSSSSFDKGGYSVRDPLPLPTKPPYTVHIANMNFRTTEGDIRDFLADCSVTDVRIPEDKLEGRPKGFSYATFATLDGLKKALDLSGTLLQDRNIRISVAEPQKDRPDAREFGDWTRKGPLPDSGAPRRTSDRGGPGSGRGGFENAPDTGVDRPSRRAGYEQGDGKVRDFGNWDRKGPLTPTLPAAAPARSFDRPISRDGPAGRRNSPSWGEGRSDAGSRPPRREFVERPVIERAPTAAEQDNQWRAKMKPDPSPAPPVQPVQAARSPALSNRELSTPPSPAAPPAAPASRPKLNLAKRTVSEAPSETAPNAGSDSKASPFGAARPIDTATREKEVEEKRQQVLREKKEAEEKARAEKKAADEKAKEERRLAKEAEIAAKKDQEPTDKEKSNGQPKERMNGQPKEKLKENGASAPQPGKSYEILRRATNDDASAADEEADEADEDGTATDDKQVKPKEIVRDIPSKGEAAQQNSASAAPTPNPSAEALEEDGWSTVSKPVKGRKNGNQAARAIAS</sequence>
<organism evidence="5 6">
    <name type="scientific">Cladonia borealis</name>
    <dbReference type="NCBI Taxonomy" id="184061"/>
    <lineage>
        <taxon>Eukaryota</taxon>
        <taxon>Fungi</taxon>
        <taxon>Dikarya</taxon>
        <taxon>Ascomycota</taxon>
        <taxon>Pezizomycotina</taxon>
        <taxon>Lecanoromycetes</taxon>
        <taxon>OSLEUM clade</taxon>
        <taxon>Lecanoromycetidae</taxon>
        <taxon>Lecanorales</taxon>
        <taxon>Lecanorineae</taxon>
        <taxon>Cladoniaceae</taxon>
        <taxon>Cladonia</taxon>
    </lineage>
</organism>
<feature type="compositionally biased region" description="Pro residues" evidence="3">
    <location>
        <begin position="322"/>
        <end position="331"/>
    </location>
</feature>
<feature type="region of interest" description="Disordered" evidence="3">
    <location>
        <begin position="144"/>
        <end position="559"/>
    </location>
</feature>
<comment type="caution">
    <text evidence="5">The sequence shown here is derived from an EMBL/GenBank/DDBJ whole genome shotgun (WGS) entry which is preliminary data.</text>
</comment>
<dbReference type="Pfam" id="PF00076">
    <property type="entry name" value="RRM_1"/>
    <property type="match status" value="1"/>
</dbReference>
<dbReference type="EMBL" id="JAFEKC020000022">
    <property type="protein sequence ID" value="KAK0507899.1"/>
    <property type="molecule type" value="Genomic_DNA"/>
</dbReference>
<gene>
    <name evidence="5" type="ORF">JMJ35_009788</name>
</gene>
<feature type="compositionally biased region" description="Acidic residues" evidence="3">
    <location>
        <begin position="477"/>
        <end position="492"/>
    </location>
</feature>
<feature type="compositionally biased region" description="Basic and acidic residues" evidence="3">
    <location>
        <begin position="146"/>
        <end position="161"/>
    </location>
</feature>
<dbReference type="Gene3D" id="3.30.70.330">
    <property type="match status" value="1"/>
</dbReference>
<dbReference type="InterPro" id="IPR035979">
    <property type="entry name" value="RBD_domain_sf"/>
</dbReference>
<evidence type="ECO:0000256" key="2">
    <source>
        <dbReference type="PROSITE-ProRule" id="PRU00176"/>
    </source>
</evidence>
<feature type="domain" description="RRM" evidence="4">
    <location>
        <begin position="70"/>
        <end position="146"/>
    </location>
</feature>
<proteinExistence type="predicted"/>
<name>A0AA39V1W6_9LECA</name>
<dbReference type="InterPro" id="IPR000504">
    <property type="entry name" value="RRM_dom"/>
</dbReference>
<keyword evidence="1 2" id="KW-0694">RNA-binding</keyword>
<dbReference type="Proteomes" id="UP001166286">
    <property type="component" value="Unassembled WGS sequence"/>
</dbReference>
<evidence type="ECO:0000256" key="3">
    <source>
        <dbReference type="SAM" id="MobiDB-lite"/>
    </source>
</evidence>
<dbReference type="PANTHER" id="PTHR23236:SF11">
    <property type="entry name" value="EUKARYOTIC TRANSLATION INITIATION FACTOR 4H"/>
    <property type="match status" value="1"/>
</dbReference>
<dbReference type="SMART" id="SM00360">
    <property type="entry name" value="RRM"/>
    <property type="match status" value="1"/>
</dbReference>
<dbReference type="GO" id="GO:0005730">
    <property type="term" value="C:nucleolus"/>
    <property type="evidence" value="ECO:0007669"/>
    <property type="project" value="TreeGrafter"/>
</dbReference>